<keyword evidence="2 4" id="KW-0442">Lipid degradation</keyword>
<dbReference type="Pfam" id="PF01734">
    <property type="entry name" value="Patatin"/>
    <property type="match status" value="1"/>
</dbReference>
<dbReference type="InterPro" id="IPR016035">
    <property type="entry name" value="Acyl_Trfase/lysoPLipase"/>
</dbReference>
<feature type="compositionally biased region" description="Polar residues" evidence="5">
    <location>
        <begin position="284"/>
        <end position="296"/>
    </location>
</feature>
<protein>
    <submittedName>
        <fullName evidence="7">Patatin-like phospholipase family protein</fullName>
    </submittedName>
</protein>
<gene>
    <name evidence="7" type="ORF">V6243_05395</name>
</gene>
<proteinExistence type="predicted"/>
<dbReference type="PROSITE" id="PS51635">
    <property type="entry name" value="PNPLA"/>
    <property type="match status" value="1"/>
</dbReference>
<dbReference type="EMBL" id="JBAKAP010000004">
    <property type="protein sequence ID" value="MEL0616259.1"/>
    <property type="molecule type" value="Genomic_DNA"/>
</dbReference>
<dbReference type="PANTHER" id="PTHR14226:SF76">
    <property type="entry name" value="NTE FAMILY PROTEIN RSSA"/>
    <property type="match status" value="1"/>
</dbReference>
<evidence type="ECO:0000256" key="4">
    <source>
        <dbReference type="PROSITE-ProRule" id="PRU01161"/>
    </source>
</evidence>
<reference evidence="7 8" key="1">
    <citation type="submission" date="2024-02" db="EMBL/GenBank/DDBJ databases">
        <title>Bacteria isolated from the canopy kelp, Nereocystis luetkeana.</title>
        <authorList>
            <person name="Pfister C.A."/>
            <person name="Younker I.T."/>
            <person name="Light S.H."/>
        </authorList>
    </citation>
    <scope>NUCLEOTIDE SEQUENCE [LARGE SCALE GENOMIC DNA]</scope>
    <source>
        <strain evidence="7 8">TI.5.07</strain>
    </source>
</reference>
<evidence type="ECO:0000313" key="8">
    <source>
        <dbReference type="Proteomes" id="UP001378242"/>
    </source>
</evidence>
<dbReference type="Proteomes" id="UP001378242">
    <property type="component" value="Unassembled WGS sequence"/>
</dbReference>
<keyword evidence="1 4" id="KW-0378">Hydrolase</keyword>
<evidence type="ECO:0000313" key="7">
    <source>
        <dbReference type="EMBL" id="MEL0616259.1"/>
    </source>
</evidence>
<evidence type="ECO:0000256" key="3">
    <source>
        <dbReference type="ARBA" id="ARBA00023098"/>
    </source>
</evidence>
<dbReference type="Gene3D" id="3.40.1090.10">
    <property type="entry name" value="Cytosolic phospholipase A2 catalytic domain"/>
    <property type="match status" value="1"/>
</dbReference>
<dbReference type="SUPFAM" id="SSF52151">
    <property type="entry name" value="FabD/lysophospholipase-like"/>
    <property type="match status" value="1"/>
</dbReference>
<organism evidence="7 8">
    <name type="scientific">Cobetia marina</name>
    <name type="common">Deleya marina</name>
    <dbReference type="NCBI Taxonomy" id="28258"/>
    <lineage>
        <taxon>Bacteria</taxon>
        <taxon>Pseudomonadati</taxon>
        <taxon>Pseudomonadota</taxon>
        <taxon>Gammaproteobacteria</taxon>
        <taxon>Oceanospirillales</taxon>
        <taxon>Halomonadaceae</taxon>
        <taxon>Cobetia</taxon>
    </lineage>
</organism>
<evidence type="ECO:0000256" key="1">
    <source>
        <dbReference type="ARBA" id="ARBA00022801"/>
    </source>
</evidence>
<feature type="short sequence motif" description="GXSXG" evidence="4">
    <location>
        <begin position="40"/>
        <end position="44"/>
    </location>
</feature>
<dbReference type="PANTHER" id="PTHR14226">
    <property type="entry name" value="NEUROPATHY TARGET ESTERASE/SWISS CHEESE D.MELANOGASTER"/>
    <property type="match status" value="1"/>
</dbReference>
<comment type="caution">
    <text evidence="4">Lacks conserved residue(s) required for the propagation of feature annotation.</text>
</comment>
<dbReference type="InterPro" id="IPR002641">
    <property type="entry name" value="PNPLA_dom"/>
</dbReference>
<accession>A0ABU9GF38</accession>
<keyword evidence="8" id="KW-1185">Reference proteome</keyword>
<feature type="short sequence motif" description="DGA/G" evidence="4">
    <location>
        <begin position="156"/>
        <end position="158"/>
    </location>
</feature>
<evidence type="ECO:0000256" key="2">
    <source>
        <dbReference type="ARBA" id="ARBA00022963"/>
    </source>
</evidence>
<name>A0ABU9GF38_COBMA</name>
<sequence>MAKRKTIALALGSGGARGYAHIGVIEEVLARGYDIRAISGCSMGALVGGIYAAGQLDAYRDWVCKLDYFDVLRLVDVTWSPMGAIRARRIMEELEALIGDTRIEDLPIPLTTVATDLIAQKEVWFQSGNLLEAIRASIAVPGVITPVQRDRKMLVDGGLMNPLPITPLVAAHVDLVLAVNATAHSPRNQTLEQMLPPAEAAEEEAREAALQAQEGGFGDWLRGVRRSAERMFSAEREATQPPELAEPPPSSTSAVSPLGGVPLPPGGSLAPPFTALSEAPETEPATSTGATLNDVLNQAVKEGREDADPREAQGRQSEHRESRRLAEIEEGVDDDNSPEQAWGKLDMMMRSFDITQATLAKYKIAGYPPDILVEIPKTVCGAYEFHRAEGLIKLGRHLAAEALDRYEKGLDG</sequence>
<feature type="compositionally biased region" description="Low complexity" evidence="5">
    <location>
        <begin position="254"/>
        <end position="272"/>
    </location>
</feature>
<dbReference type="RefSeq" id="WP_341542041.1">
    <property type="nucleotide sequence ID" value="NZ_JBAKAP010000004.1"/>
</dbReference>
<dbReference type="InterPro" id="IPR050301">
    <property type="entry name" value="NTE"/>
</dbReference>
<feature type="active site" description="Proton acceptor" evidence="4">
    <location>
        <position position="156"/>
    </location>
</feature>
<comment type="caution">
    <text evidence="7">The sequence shown here is derived from an EMBL/GenBank/DDBJ whole genome shotgun (WGS) entry which is preliminary data.</text>
</comment>
<evidence type="ECO:0000259" key="6">
    <source>
        <dbReference type="PROSITE" id="PS51635"/>
    </source>
</evidence>
<feature type="compositionally biased region" description="Acidic residues" evidence="5">
    <location>
        <begin position="328"/>
        <end position="337"/>
    </location>
</feature>
<feature type="region of interest" description="Disordered" evidence="5">
    <location>
        <begin position="231"/>
        <end position="339"/>
    </location>
</feature>
<evidence type="ECO:0000256" key="5">
    <source>
        <dbReference type="SAM" id="MobiDB-lite"/>
    </source>
</evidence>
<feature type="active site" description="Nucleophile" evidence="4">
    <location>
        <position position="42"/>
    </location>
</feature>
<feature type="domain" description="PNPLA" evidence="6">
    <location>
        <begin position="9"/>
        <end position="169"/>
    </location>
</feature>
<feature type="compositionally biased region" description="Basic and acidic residues" evidence="5">
    <location>
        <begin position="301"/>
        <end position="327"/>
    </location>
</feature>
<keyword evidence="3 4" id="KW-0443">Lipid metabolism</keyword>